<dbReference type="InterPro" id="IPR039871">
    <property type="entry name" value="FAM8A1"/>
</dbReference>
<organism evidence="8 9">
    <name type="scientific">Syphacia muris</name>
    <dbReference type="NCBI Taxonomy" id="451379"/>
    <lineage>
        <taxon>Eukaryota</taxon>
        <taxon>Metazoa</taxon>
        <taxon>Ecdysozoa</taxon>
        <taxon>Nematoda</taxon>
        <taxon>Chromadorea</taxon>
        <taxon>Rhabditida</taxon>
        <taxon>Spirurina</taxon>
        <taxon>Oxyuridomorpha</taxon>
        <taxon>Oxyuroidea</taxon>
        <taxon>Oxyuridae</taxon>
        <taxon>Syphacia</taxon>
    </lineage>
</organism>
<evidence type="ECO:0000256" key="3">
    <source>
        <dbReference type="ARBA" id="ARBA00022989"/>
    </source>
</evidence>
<evidence type="ECO:0000256" key="4">
    <source>
        <dbReference type="ARBA" id="ARBA00023136"/>
    </source>
</evidence>
<dbReference type="InterPro" id="IPR010432">
    <property type="entry name" value="RDD"/>
</dbReference>
<sequence length="223" mass="24842">MALMHSYGYLMSLLNSQSTTLPNSSVQLNSSQQRQNDHSGPAAPTHQYTQRCSVPSFARRFVAELIDFLFAFFIKLLFFHCLVDFGVINEKIDKLLTDDSDLQSLVDITQGLFPLEMLGRVLISFIEALFISYGWGCVPAGSTPGKAIMAIQVIPCYSVTSIPGSNDVNIFALFTRNFFSSLLRSLLKNMLVILLFPLSPAAYVFQFNRAVYDLAAKTIVVFV</sequence>
<dbReference type="GO" id="GO:0016020">
    <property type="term" value="C:membrane"/>
    <property type="evidence" value="ECO:0007669"/>
    <property type="project" value="UniProtKB-SubCell"/>
</dbReference>
<feature type="region of interest" description="Disordered" evidence="5">
    <location>
        <begin position="24"/>
        <end position="47"/>
    </location>
</feature>
<evidence type="ECO:0000256" key="2">
    <source>
        <dbReference type="ARBA" id="ARBA00022692"/>
    </source>
</evidence>
<evidence type="ECO:0000256" key="5">
    <source>
        <dbReference type="SAM" id="MobiDB-lite"/>
    </source>
</evidence>
<evidence type="ECO:0000313" key="8">
    <source>
        <dbReference type="Proteomes" id="UP000046393"/>
    </source>
</evidence>
<feature type="transmembrane region" description="Helical" evidence="6">
    <location>
        <begin position="186"/>
        <end position="205"/>
    </location>
</feature>
<protein>
    <submittedName>
        <fullName evidence="9">RDD domain-containing protein</fullName>
    </submittedName>
</protein>
<keyword evidence="3 6" id="KW-1133">Transmembrane helix</keyword>
<feature type="compositionally biased region" description="Polar residues" evidence="5">
    <location>
        <begin position="24"/>
        <end position="34"/>
    </location>
</feature>
<proteinExistence type="predicted"/>
<feature type="domain" description="RDD" evidence="7">
    <location>
        <begin position="54"/>
        <end position="196"/>
    </location>
</feature>
<feature type="transmembrane region" description="Helical" evidence="6">
    <location>
        <begin position="68"/>
        <end position="88"/>
    </location>
</feature>
<keyword evidence="2 6" id="KW-0812">Transmembrane</keyword>
<dbReference type="WBParaSite" id="SMUV_0000896401-mRNA-1">
    <property type="protein sequence ID" value="SMUV_0000896401-mRNA-1"/>
    <property type="gene ID" value="SMUV_0000896401"/>
</dbReference>
<dbReference type="Proteomes" id="UP000046393">
    <property type="component" value="Unplaced"/>
</dbReference>
<evidence type="ECO:0000313" key="9">
    <source>
        <dbReference type="WBParaSite" id="SMUV_0000896401-mRNA-1"/>
    </source>
</evidence>
<keyword evidence="4 6" id="KW-0472">Membrane</keyword>
<dbReference type="AlphaFoldDB" id="A0A0N5AVP0"/>
<evidence type="ECO:0000256" key="6">
    <source>
        <dbReference type="SAM" id="Phobius"/>
    </source>
</evidence>
<dbReference type="Pfam" id="PF06271">
    <property type="entry name" value="RDD"/>
    <property type="match status" value="1"/>
</dbReference>
<evidence type="ECO:0000259" key="7">
    <source>
        <dbReference type="Pfam" id="PF06271"/>
    </source>
</evidence>
<reference evidence="9" key="1">
    <citation type="submission" date="2017-02" db="UniProtKB">
        <authorList>
            <consortium name="WormBaseParasite"/>
        </authorList>
    </citation>
    <scope>IDENTIFICATION</scope>
</reference>
<keyword evidence="8" id="KW-1185">Reference proteome</keyword>
<comment type="subcellular location">
    <subcellularLocation>
        <location evidence="1">Membrane</location>
        <topology evidence="1">Multi-pass membrane protein</topology>
    </subcellularLocation>
</comment>
<dbReference type="STRING" id="451379.A0A0N5AVP0"/>
<accession>A0A0N5AVP0</accession>
<evidence type="ECO:0000256" key="1">
    <source>
        <dbReference type="ARBA" id="ARBA00004141"/>
    </source>
</evidence>
<dbReference type="PANTHER" id="PTHR13659">
    <property type="entry name" value="AUTOSOMAL HIGHLY CONSERVED PROTEIN"/>
    <property type="match status" value="1"/>
</dbReference>
<name>A0A0N5AVP0_9BILA</name>
<dbReference type="PANTHER" id="PTHR13659:SF5">
    <property type="entry name" value="PROTEIN FAM8A1"/>
    <property type="match status" value="1"/>
</dbReference>